<keyword evidence="1" id="KW-0472">Membrane</keyword>
<name>A0A1I0RV10_9FIRM</name>
<feature type="transmembrane region" description="Helical" evidence="1">
    <location>
        <begin position="6"/>
        <end position="26"/>
    </location>
</feature>
<dbReference type="AlphaFoldDB" id="A0A1I0RV10"/>
<dbReference type="Proteomes" id="UP000199701">
    <property type="component" value="Unassembled WGS sequence"/>
</dbReference>
<keyword evidence="1" id="KW-1133">Transmembrane helix</keyword>
<keyword evidence="1" id="KW-0812">Transmembrane</keyword>
<organism evidence="2 3">
    <name type="scientific">[Clostridium] fimetarium</name>
    <dbReference type="NCBI Taxonomy" id="99656"/>
    <lineage>
        <taxon>Bacteria</taxon>
        <taxon>Bacillati</taxon>
        <taxon>Bacillota</taxon>
        <taxon>Clostridia</taxon>
        <taxon>Lachnospirales</taxon>
        <taxon>Lachnospiraceae</taxon>
    </lineage>
</organism>
<dbReference type="InterPro" id="IPR014245">
    <property type="entry name" value="Spore_III_AF"/>
</dbReference>
<gene>
    <name evidence="2" type="ORF">SAMN05421659_12517</name>
</gene>
<feature type="transmembrane region" description="Helical" evidence="1">
    <location>
        <begin position="33"/>
        <end position="54"/>
    </location>
</feature>
<protein>
    <submittedName>
        <fullName evidence="2">Stage III sporulation protein AF</fullName>
    </submittedName>
</protein>
<accession>A0A1I0RV10</accession>
<reference evidence="2 3" key="1">
    <citation type="submission" date="2016-10" db="EMBL/GenBank/DDBJ databases">
        <authorList>
            <person name="de Groot N.N."/>
        </authorList>
    </citation>
    <scope>NUCLEOTIDE SEQUENCE [LARGE SCALE GENOMIC DNA]</scope>
    <source>
        <strain evidence="2 3">DSM 9179</strain>
    </source>
</reference>
<dbReference type="Pfam" id="PF09581">
    <property type="entry name" value="Spore_III_AF"/>
    <property type="match status" value="1"/>
</dbReference>
<dbReference type="RefSeq" id="WP_092457983.1">
    <property type="nucleotide sequence ID" value="NZ_FOJI01000025.1"/>
</dbReference>
<evidence type="ECO:0000256" key="1">
    <source>
        <dbReference type="SAM" id="Phobius"/>
    </source>
</evidence>
<evidence type="ECO:0000313" key="2">
    <source>
        <dbReference type="EMBL" id="SEW45305.1"/>
    </source>
</evidence>
<keyword evidence="3" id="KW-1185">Reference proteome</keyword>
<dbReference type="OrthoDB" id="1779586at2"/>
<evidence type="ECO:0000313" key="3">
    <source>
        <dbReference type="Proteomes" id="UP000199701"/>
    </source>
</evidence>
<sequence length="200" mass="22859">MESILSWVKQIVIFYIFSNFIIHVLPNGNYEKYIKFFIGLILIAVVISPLTGFFKLDTIFEDIYNSAISNDSISEMRMDLQYAEKTNYDSIAQPYKEEVIKNVEKIVTDNYLFPVKTTVDFDMDSESKTFGQIKDIQLQVSKKYTNENKVIVDKIKIQAENSESGTKSDSNSNLSVASITIKNSIADFYHISPDNVNISE</sequence>
<proteinExistence type="predicted"/>
<dbReference type="EMBL" id="FOJI01000025">
    <property type="protein sequence ID" value="SEW45305.1"/>
    <property type="molecule type" value="Genomic_DNA"/>
</dbReference>
<dbReference type="STRING" id="99656.SAMN05421659_12517"/>